<protein>
    <submittedName>
        <fullName evidence="2">Uncharacterized protein</fullName>
    </submittedName>
</protein>
<feature type="region of interest" description="Disordered" evidence="1">
    <location>
        <begin position="167"/>
        <end position="305"/>
    </location>
</feature>
<accession>A0ABN9V0X1</accession>
<feature type="non-terminal residue" evidence="2">
    <location>
        <position position="305"/>
    </location>
</feature>
<feature type="compositionally biased region" description="Pro residues" evidence="1">
    <location>
        <begin position="255"/>
        <end position="265"/>
    </location>
</feature>
<sequence length="305" mass="31445">MAQPLPPRLPAAQDPPRRPPAAPPPLASRPSPSPPSPHSPPMGMASEPDGALGGGILEPQLEQLSRMLEAVLRDPADLTYVRNDGFAMLSEVLMTEQVGPLADGLAPGALAALQAEDEPPSPVLTAVREVVEAALLPDGRQRFELWDSDASVVDSWIRAVPGDAEAAAAAERSDGEGRGSTKGPAALHGQGGLWQGAWQDSCNGDSQNGRETTRGDDQQIQLGPSPLLQQCLGGEAGAPLEPAALPWQPALPEATPVPPLEPQPAEPAEVRPAAPAEPAAPAQEAPASQPLASPEPQPALPRAEA</sequence>
<keyword evidence="3" id="KW-1185">Reference proteome</keyword>
<organism evidence="2 3">
    <name type="scientific">Prorocentrum cordatum</name>
    <dbReference type="NCBI Taxonomy" id="2364126"/>
    <lineage>
        <taxon>Eukaryota</taxon>
        <taxon>Sar</taxon>
        <taxon>Alveolata</taxon>
        <taxon>Dinophyceae</taxon>
        <taxon>Prorocentrales</taxon>
        <taxon>Prorocentraceae</taxon>
        <taxon>Prorocentrum</taxon>
    </lineage>
</organism>
<feature type="region of interest" description="Disordered" evidence="1">
    <location>
        <begin position="1"/>
        <end position="58"/>
    </location>
</feature>
<gene>
    <name evidence="2" type="ORF">PCOR1329_LOCUS52454</name>
</gene>
<evidence type="ECO:0000313" key="3">
    <source>
        <dbReference type="Proteomes" id="UP001189429"/>
    </source>
</evidence>
<dbReference type="Proteomes" id="UP001189429">
    <property type="component" value="Unassembled WGS sequence"/>
</dbReference>
<feature type="compositionally biased region" description="Low complexity" evidence="1">
    <location>
        <begin position="237"/>
        <end position="254"/>
    </location>
</feature>
<evidence type="ECO:0000313" key="2">
    <source>
        <dbReference type="EMBL" id="CAK0864626.1"/>
    </source>
</evidence>
<feature type="compositionally biased region" description="Low complexity" evidence="1">
    <location>
        <begin position="266"/>
        <end position="292"/>
    </location>
</feature>
<feature type="compositionally biased region" description="Polar residues" evidence="1">
    <location>
        <begin position="198"/>
        <end position="210"/>
    </location>
</feature>
<evidence type="ECO:0000256" key="1">
    <source>
        <dbReference type="SAM" id="MobiDB-lite"/>
    </source>
</evidence>
<feature type="compositionally biased region" description="Pro residues" evidence="1">
    <location>
        <begin position="18"/>
        <end position="40"/>
    </location>
</feature>
<name>A0ABN9V0X1_9DINO</name>
<dbReference type="EMBL" id="CAUYUJ010016384">
    <property type="protein sequence ID" value="CAK0864626.1"/>
    <property type="molecule type" value="Genomic_DNA"/>
</dbReference>
<comment type="caution">
    <text evidence="2">The sequence shown here is derived from an EMBL/GenBank/DDBJ whole genome shotgun (WGS) entry which is preliminary data.</text>
</comment>
<reference evidence="2" key="1">
    <citation type="submission" date="2023-10" db="EMBL/GenBank/DDBJ databases">
        <authorList>
            <person name="Chen Y."/>
            <person name="Shah S."/>
            <person name="Dougan E. K."/>
            <person name="Thang M."/>
            <person name="Chan C."/>
        </authorList>
    </citation>
    <scope>NUCLEOTIDE SEQUENCE [LARGE SCALE GENOMIC DNA]</scope>
</reference>
<proteinExistence type="predicted"/>